<reference evidence="2" key="1">
    <citation type="submission" date="2022-11" db="EMBL/GenBank/DDBJ databases">
        <authorList>
            <person name="Hyden B.L."/>
            <person name="Feng K."/>
            <person name="Yates T."/>
            <person name="Jawdy S."/>
            <person name="Smart L.B."/>
            <person name="Muchero W."/>
        </authorList>
    </citation>
    <scope>NUCLEOTIDE SEQUENCE</scope>
    <source>
        <tissue evidence="2">Shoot tip</tissue>
    </source>
</reference>
<gene>
    <name evidence="2" type="ORF">OIU85_006281</name>
</gene>
<evidence type="ECO:0000256" key="1">
    <source>
        <dbReference type="SAM" id="MobiDB-lite"/>
    </source>
</evidence>
<dbReference type="EMBL" id="JAPFFL010000012">
    <property type="protein sequence ID" value="KAJ6689979.1"/>
    <property type="molecule type" value="Genomic_DNA"/>
</dbReference>
<feature type="region of interest" description="Disordered" evidence="1">
    <location>
        <begin position="1"/>
        <end position="117"/>
    </location>
</feature>
<feature type="compositionally biased region" description="Basic and acidic residues" evidence="1">
    <location>
        <begin position="85"/>
        <end position="101"/>
    </location>
</feature>
<dbReference type="OrthoDB" id="10621694at2759"/>
<keyword evidence="3" id="KW-1185">Reference proteome</keyword>
<dbReference type="AlphaFoldDB" id="A0A9Q0PKK5"/>
<proteinExistence type="predicted"/>
<accession>A0A9Q0PKK5</accession>
<name>A0A9Q0PKK5_SALVM</name>
<comment type="caution">
    <text evidence="2">The sequence shown here is derived from an EMBL/GenBank/DDBJ whole genome shotgun (WGS) entry which is preliminary data.</text>
</comment>
<evidence type="ECO:0000313" key="3">
    <source>
        <dbReference type="Proteomes" id="UP001151529"/>
    </source>
</evidence>
<dbReference type="Proteomes" id="UP001151529">
    <property type="component" value="Chromosome 8"/>
</dbReference>
<evidence type="ECO:0000313" key="2">
    <source>
        <dbReference type="EMBL" id="KAJ6689979.1"/>
    </source>
</evidence>
<sequence>MSLGGRMDANPRNSSSHSSSTYKGQHAPSIPGAAPKRSFDDVLYPQSSPNPGHGVKNENGKGNGNMNEKEKESGKGSAFWNDAIRGGRGDESRNADSKLGRSELQQELQGINAVPLC</sequence>
<reference evidence="2" key="2">
    <citation type="journal article" date="2023" name="Int. J. Mol. Sci.">
        <title>De Novo Assembly and Annotation of 11 Diverse Shrub Willow (Salix) Genomes Reveals Novel Gene Organization in Sex-Linked Regions.</title>
        <authorList>
            <person name="Hyden B."/>
            <person name="Feng K."/>
            <person name="Yates T.B."/>
            <person name="Jawdy S."/>
            <person name="Cereghino C."/>
            <person name="Smart L.B."/>
            <person name="Muchero W."/>
        </authorList>
    </citation>
    <scope>NUCLEOTIDE SEQUENCE [LARGE SCALE GENOMIC DNA]</scope>
    <source>
        <tissue evidence="2">Shoot tip</tissue>
    </source>
</reference>
<protein>
    <submittedName>
        <fullName evidence="2">Uncharacterized protein</fullName>
    </submittedName>
</protein>
<organism evidence="2 3">
    <name type="scientific">Salix viminalis</name>
    <name type="common">Common osier</name>
    <name type="synonym">Basket willow</name>
    <dbReference type="NCBI Taxonomy" id="40686"/>
    <lineage>
        <taxon>Eukaryota</taxon>
        <taxon>Viridiplantae</taxon>
        <taxon>Streptophyta</taxon>
        <taxon>Embryophyta</taxon>
        <taxon>Tracheophyta</taxon>
        <taxon>Spermatophyta</taxon>
        <taxon>Magnoliopsida</taxon>
        <taxon>eudicotyledons</taxon>
        <taxon>Gunneridae</taxon>
        <taxon>Pentapetalae</taxon>
        <taxon>rosids</taxon>
        <taxon>fabids</taxon>
        <taxon>Malpighiales</taxon>
        <taxon>Salicaceae</taxon>
        <taxon>Saliceae</taxon>
        <taxon>Salix</taxon>
    </lineage>
</organism>